<keyword evidence="2" id="KW-0472">Membrane</keyword>
<dbReference type="Proteomes" id="UP000299102">
    <property type="component" value="Unassembled WGS sequence"/>
</dbReference>
<feature type="region of interest" description="Disordered" evidence="1">
    <location>
        <begin position="40"/>
        <end position="109"/>
    </location>
</feature>
<proteinExistence type="predicted"/>
<protein>
    <submittedName>
        <fullName evidence="3">Uncharacterized protein</fullName>
    </submittedName>
</protein>
<evidence type="ECO:0000313" key="3">
    <source>
        <dbReference type="EMBL" id="GBP97524.1"/>
    </source>
</evidence>
<accession>A0A4C2AEC0</accession>
<sequence length="134" mass="14071">MSSRLNNGIRGHNCMGGRRVRAVRCTAAAAAAAAAAVDSSGRRTALSGAGSGSRLPPRYAARPRRRSIGASARRHCCRRRHRHTGRTVRRATPTAPSGTARPRARGHASALRAMSAPLLLALAVAFLPHTNHAA</sequence>
<evidence type="ECO:0000256" key="2">
    <source>
        <dbReference type="SAM" id="Phobius"/>
    </source>
</evidence>
<evidence type="ECO:0000256" key="1">
    <source>
        <dbReference type="SAM" id="MobiDB-lite"/>
    </source>
</evidence>
<comment type="caution">
    <text evidence="3">The sequence shown here is derived from an EMBL/GenBank/DDBJ whole genome shotgun (WGS) entry which is preliminary data.</text>
</comment>
<gene>
    <name evidence="3" type="ORF">EVAR_100999_1</name>
</gene>
<keyword evidence="2" id="KW-1133">Transmembrane helix</keyword>
<keyword evidence="2" id="KW-0812">Transmembrane</keyword>
<keyword evidence="4" id="KW-1185">Reference proteome</keyword>
<feature type="compositionally biased region" description="Basic residues" evidence="1">
    <location>
        <begin position="61"/>
        <end position="89"/>
    </location>
</feature>
<dbReference type="EMBL" id="BGZK01002949">
    <property type="protein sequence ID" value="GBP97524.1"/>
    <property type="molecule type" value="Genomic_DNA"/>
</dbReference>
<feature type="transmembrane region" description="Helical" evidence="2">
    <location>
        <begin position="110"/>
        <end position="128"/>
    </location>
</feature>
<organism evidence="3 4">
    <name type="scientific">Eumeta variegata</name>
    <name type="common">Bagworm moth</name>
    <name type="synonym">Eumeta japonica</name>
    <dbReference type="NCBI Taxonomy" id="151549"/>
    <lineage>
        <taxon>Eukaryota</taxon>
        <taxon>Metazoa</taxon>
        <taxon>Ecdysozoa</taxon>
        <taxon>Arthropoda</taxon>
        <taxon>Hexapoda</taxon>
        <taxon>Insecta</taxon>
        <taxon>Pterygota</taxon>
        <taxon>Neoptera</taxon>
        <taxon>Endopterygota</taxon>
        <taxon>Lepidoptera</taxon>
        <taxon>Glossata</taxon>
        <taxon>Ditrysia</taxon>
        <taxon>Tineoidea</taxon>
        <taxon>Psychidae</taxon>
        <taxon>Oiketicinae</taxon>
        <taxon>Eumeta</taxon>
    </lineage>
</organism>
<name>A0A4C2AEC0_EUMVA</name>
<evidence type="ECO:0000313" key="4">
    <source>
        <dbReference type="Proteomes" id="UP000299102"/>
    </source>
</evidence>
<dbReference type="AlphaFoldDB" id="A0A4C2AEC0"/>
<reference evidence="3 4" key="1">
    <citation type="journal article" date="2019" name="Commun. Biol.">
        <title>The bagworm genome reveals a unique fibroin gene that provides high tensile strength.</title>
        <authorList>
            <person name="Kono N."/>
            <person name="Nakamura H."/>
            <person name="Ohtoshi R."/>
            <person name="Tomita M."/>
            <person name="Numata K."/>
            <person name="Arakawa K."/>
        </authorList>
    </citation>
    <scope>NUCLEOTIDE SEQUENCE [LARGE SCALE GENOMIC DNA]</scope>
</reference>